<feature type="compositionally biased region" description="Polar residues" evidence="1">
    <location>
        <begin position="132"/>
        <end position="142"/>
    </location>
</feature>
<evidence type="ECO:0000256" key="1">
    <source>
        <dbReference type="SAM" id="MobiDB-lite"/>
    </source>
</evidence>
<gene>
    <name evidence="2" type="ORF">ElyMa_003742700</name>
</gene>
<feature type="region of interest" description="Disordered" evidence="1">
    <location>
        <begin position="166"/>
        <end position="215"/>
    </location>
</feature>
<feature type="region of interest" description="Disordered" evidence="1">
    <location>
        <begin position="1"/>
        <end position="68"/>
    </location>
</feature>
<feature type="non-terminal residue" evidence="2">
    <location>
        <position position="215"/>
    </location>
</feature>
<feature type="compositionally biased region" description="Polar residues" evidence="1">
    <location>
        <begin position="200"/>
        <end position="215"/>
    </location>
</feature>
<feature type="compositionally biased region" description="Acidic residues" evidence="1">
    <location>
        <begin position="54"/>
        <end position="65"/>
    </location>
</feature>
<sequence>MNSSVYRQRRPNEQHTRPEPTATQIPRLQLHHGPVPTATETLGLGSASSATSEPIDDPTPEMTTDEDGHLLQRRTNTHIDEELLSDTAGVSAFPKSSELDLLAEEGELDEEALLGLDDSGAAFSNDPMQPIINRQRSKNAGPTHQDDGSLADQAFVFEVADTGDLEDELTGNELGNQVLGTYSNEGVDPYSHDIYEENPSGDNSAETDQNVYSSN</sequence>
<reference evidence="2 3" key="1">
    <citation type="journal article" date="2021" name="Elife">
        <title>Chloroplast acquisition without the gene transfer in kleptoplastic sea slugs, Plakobranchus ocellatus.</title>
        <authorList>
            <person name="Maeda T."/>
            <person name="Takahashi S."/>
            <person name="Yoshida T."/>
            <person name="Shimamura S."/>
            <person name="Takaki Y."/>
            <person name="Nagai Y."/>
            <person name="Toyoda A."/>
            <person name="Suzuki Y."/>
            <person name="Arimoto A."/>
            <person name="Ishii H."/>
            <person name="Satoh N."/>
            <person name="Nishiyama T."/>
            <person name="Hasebe M."/>
            <person name="Maruyama T."/>
            <person name="Minagawa J."/>
            <person name="Obokata J."/>
            <person name="Shigenobu S."/>
        </authorList>
    </citation>
    <scope>NUCLEOTIDE SEQUENCE [LARGE SCALE GENOMIC DNA]</scope>
</reference>
<comment type="caution">
    <text evidence="2">The sequence shown here is derived from an EMBL/GenBank/DDBJ whole genome shotgun (WGS) entry which is preliminary data.</text>
</comment>
<evidence type="ECO:0000313" key="2">
    <source>
        <dbReference type="EMBL" id="GFR68794.1"/>
    </source>
</evidence>
<dbReference type="AlphaFoldDB" id="A0AAV4F6U9"/>
<evidence type="ECO:0000313" key="3">
    <source>
        <dbReference type="Proteomes" id="UP000762676"/>
    </source>
</evidence>
<name>A0AAV4F6U9_9GAST</name>
<organism evidence="2 3">
    <name type="scientific">Elysia marginata</name>
    <dbReference type="NCBI Taxonomy" id="1093978"/>
    <lineage>
        <taxon>Eukaryota</taxon>
        <taxon>Metazoa</taxon>
        <taxon>Spiralia</taxon>
        <taxon>Lophotrochozoa</taxon>
        <taxon>Mollusca</taxon>
        <taxon>Gastropoda</taxon>
        <taxon>Heterobranchia</taxon>
        <taxon>Euthyneura</taxon>
        <taxon>Panpulmonata</taxon>
        <taxon>Sacoglossa</taxon>
        <taxon>Placobranchoidea</taxon>
        <taxon>Plakobranchidae</taxon>
        <taxon>Elysia</taxon>
    </lineage>
</organism>
<accession>A0AAV4F6U9</accession>
<keyword evidence="3" id="KW-1185">Reference proteome</keyword>
<feature type="compositionally biased region" description="Polar residues" evidence="1">
    <location>
        <begin position="173"/>
        <end position="184"/>
    </location>
</feature>
<feature type="region of interest" description="Disordered" evidence="1">
    <location>
        <begin position="118"/>
        <end position="152"/>
    </location>
</feature>
<proteinExistence type="predicted"/>
<protein>
    <submittedName>
        <fullName evidence="2">Uncharacterized protein</fullName>
    </submittedName>
</protein>
<dbReference type="EMBL" id="BMAT01007661">
    <property type="protein sequence ID" value="GFR68794.1"/>
    <property type="molecule type" value="Genomic_DNA"/>
</dbReference>
<dbReference type="Proteomes" id="UP000762676">
    <property type="component" value="Unassembled WGS sequence"/>
</dbReference>